<dbReference type="EMBL" id="PNCK01000017">
    <property type="protein sequence ID" value="TMP45456.1"/>
    <property type="molecule type" value="Genomic_DNA"/>
</dbReference>
<accession>A0A5S3XJ28</accession>
<sequence length="121" mass="14236">MRSRYSAYCVKDAEYILNTYASSQRSMHTTADILQFANDVNFIKLDIISAHSDNEYNYVEFKAHYLVDDKHCQLHERSRFVLEDNKWKYLDGDLFESPEVKIGRNDPCPCNSGKKFKKCHD</sequence>
<dbReference type="InterPro" id="IPR032710">
    <property type="entry name" value="NTF2-like_dom_sf"/>
</dbReference>
<reference evidence="3" key="3">
    <citation type="submission" date="2019-09" db="EMBL/GenBank/DDBJ databases">
        <title>Co-occurence of chitin degradation, pigmentation and bioactivity in marine Pseudoalteromonas.</title>
        <authorList>
            <person name="Sonnenschein E.C."/>
            <person name="Bech P.K."/>
        </authorList>
    </citation>
    <scope>NUCLEOTIDE SEQUENCE</scope>
    <source>
        <strain evidence="3">S2231</strain>
        <strain evidence="2 4">S2233</strain>
    </source>
</reference>
<dbReference type="Pfam" id="PF02810">
    <property type="entry name" value="SEC-C"/>
    <property type="match status" value="1"/>
</dbReference>
<reference evidence="5" key="2">
    <citation type="submission" date="2019-06" db="EMBL/GenBank/DDBJ databases">
        <title>Co-occurence of chitin degradation, pigmentation and bioactivity in marine Pseudoalteromonas.</title>
        <authorList>
            <person name="Sonnenschein E.C."/>
            <person name="Bech P.K."/>
        </authorList>
    </citation>
    <scope>NUCLEOTIDE SEQUENCE [LARGE SCALE GENOMIC DNA]</scope>
    <source>
        <strain evidence="5">S2231</strain>
    </source>
</reference>
<organism evidence="3 5">
    <name type="scientific">Pseudoalteromonas citrea</name>
    <dbReference type="NCBI Taxonomy" id="43655"/>
    <lineage>
        <taxon>Bacteria</taxon>
        <taxon>Pseudomonadati</taxon>
        <taxon>Pseudomonadota</taxon>
        <taxon>Gammaproteobacteria</taxon>
        <taxon>Alteromonadales</taxon>
        <taxon>Pseudoalteromonadaceae</taxon>
        <taxon>Pseudoalteromonas</taxon>
    </lineage>
</organism>
<name>A0A5S3XJ28_9GAMM</name>
<gene>
    <name evidence="3" type="ORF">CWB96_19715</name>
    <name evidence="2" type="ORF">CWB97_04035</name>
</gene>
<dbReference type="Pfam" id="PF17775">
    <property type="entry name" value="YchJ_M-like"/>
    <property type="match status" value="1"/>
</dbReference>
<evidence type="ECO:0000313" key="4">
    <source>
        <dbReference type="Proteomes" id="UP000305730"/>
    </source>
</evidence>
<dbReference type="Gene3D" id="3.10.450.50">
    <property type="match status" value="1"/>
</dbReference>
<comment type="caution">
    <text evidence="3">The sequence shown here is derived from an EMBL/GenBank/DDBJ whole genome shotgun (WGS) entry which is preliminary data.</text>
</comment>
<dbReference type="Proteomes" id="UP000305730">
    <property type="component" value="Unassembled WGS sequence"/>
</dbReference>
<dbReference type="SUPFAM" id="SSF103642">
    <property type="entry name" value="Sec-C motif"/>
    <property type="match status" value="1"/>
</dbReference>
<dbReference type="AlphaFoldDB" id="A0A5S3XJ28"/>
<dbReference type="PANTHER" id="PTHR33747:SF1">
    <property type="entry name" value="ADENYLATE CYCLASE-ASSOCIATED CAP C-TERMINAL DOMAIN-CONTAINING PROTEIN"/>
    <property type="match status" value="1"/>
</dbReference>
<protein>
    <submittedName>
        <fullName evidence="3">Preprotein translocase subunit SecA</fullName>
    </submittedName>
</protein>
<evidence type="ECO:0000313" key="2">
    <source>
        <dbReference type="EMBL" id="TMP45456.1"/>
    </source>
</evidence>
<evidence type="ECO:0000313" key="5">
    <source>
        <dbReference type="Proteomes" id="UP000307706"/>
    </source>
</evidence>
<dbReference type="EMBL" id="PNCL01000129">
    <property type="protein sequence ID" value="TMP54297.1"/>
    <property type="molecule type" value="Genomic_DNA"/>
</dbReference>
<proteinExistence type="predicted"/>
<feature type="domain" description="YchJ-like middle NTF2-like" evidence="1">
    <location>
        <begin position="1"/>
        <end position="92"/>
    </location>
</feature>
<evidence type="ECO:0000313" key="3">
    <source>
        <dbReference type="EMBL" id="TMP54297.1"/>
    </source>
</evidence>
<keyword evidence="4" id="KW-1185">Reference proteome</keyword>
<dbReference type="InterPro" id="IPR048469">
    <property type="entry name" value="YchJ-like_M"/>
</dbReference>
<reference evidence="4 5" key="1">
    <citation type="submission" date="2017-12" db="EMBL/GenBank/DDBJ databases">
        <authorList>
            <person name="Paulsen S."/>
            <person name="Gram L.K."/>
        </authorList>
    </citation>
    <scope>NUCLEOTIDE SEQUENCE [LARGE SCALE GENOMIC DNA]</scope>
    <source>
        <strain evidence="3 5">S2231</strain>
        <strain evidence="2 4">S2233</strain>
    </source>
</reference>
<dbReference type="PANTHER" id="PTHR33747">
    <property type="entry name" value="UPF0225 PROTEIN SCO1677"/>
    <property type="match status" value="1"/>
</dbReference>
<dbReference type="OrthoDB" id="21421at2"/>
<dbReference type="Proteomes" id="UP000307706">
    <property type="component" value="Unassembled WGS sequence"/>
</dbReference>
<dbReference type="SUPFAM" id="SSF54427">
    <property type="entry name" value="NTF2-like"/>
    <property type="match status" value="1"/>
</dbReference>
<evidence type="ECO:0000259" key="1">
    <source>
        <dbReference type="Pfam" id="PF17775"/>
    </source>
</evidence>
<dbReference type="InterPro" id="IPR004027">
    <property type="entry name" value="SEC_C_motif"/>
</dbReference>